<dbReference type="EMBL" id="AYKW01000005">
    <property type="protein sequence ID" value="PIL34344.1"/>
    <property type="molecule type" value="Genomic_DNA"/>
</dbReference>
<comment type="caution">
    <text evidence="2">The sequence shown here is derived from an EMBL/GenBank/DDBJ whole genome shotgun (WGS) entry which is preliminary data.</text>
</comment>
<dbReference type="InterPro" id="IPR036047">
    <property type="entry name" value="F-box-like_dom_sf"/>
</dbReference>
<name>A0A2G8SKQ3_9APHY</name>
<dbReference type="InterPro" id="IPR001810">
    <property type="entry name" value="F-box_dom"/>
</dbReference>
<organism evidence="2 3">
    <name type="scientific">Ganoderma sinense ZZ0214-1</name>
    <dbReference type="NCBI Taxonomy" id="1077348"/>
    <lineage>
        <taxon>Eukaryota</taxon>
        <taxon>Fungi</taxon>
        <taxon>Dikarya</taxon>
        <taxon>Basidiomycota</taxon>
        <taxon>Agaricomycotina</taxon>
        <taxon>Agaricomycetes</taxon>
        <taxon>Polyporales</taxon>
        <taxon>Polyporaceae</taxon>
        <taxon>Ganoderma</taxon>
    </lineage>
</organism>
<gene>
    <name evidence="2" type="ORF">GSI_03119</name>
</gene>
<dbReference type="STRING" id="1077348.A0A2G8SKQ3"/>
<dbReference type="Proteomes" id="UP000230002">
    <property type="component" value="Unassembled WGS sequence"/>
</dbReference>
<dbReference type="SUPFAM" id="SSF81383">
    <property type="entry name" value="F-box domain"/>
    <property type="match status" value="1"/>
</dbReference>
<evidence type="ECO:0000313" key="2">
    <source>
        <dbReference type="EMBL" id="PIL34344.1"/>
    </source>
</evidence>
<evidence type="ECO:0000313" key="3">
    <source>
        <dbReference type="Proteomes" id="UP000230002"/>
    </source>
</evidence>
<proteinExistence type="predicted"/>
<dbReference type="SMART" id="SM00256">
    <property type="entry name" value="FBOX"/>
    <property type="match status" value="1"/>
</dbReference>
<evidence type="ECO:0000259" key="1">
    <source>
        <dbReference type="PROSITE" id="PS50181"/>
    </source>
</evidence>
<reference evidence="2 3" key="1">
    <citation type="journal article" date="2015" name="Sci. Rep.">
        <title>Chromosome-level genome map provides insights into diverse defense mechanisms in the medicinal fungus Ganoderma sinense.</title>
        <authorList>
            <person name="Zhu Y."/>
            <person name="Xu J."/>
            <person name="Sun C."/>
            <person name="Zhou S."/>
            <person name="Xu H."/>
            <person name="Nelson D.R."/>
            <person name="Qian J."/>
            <person name="Song J."/>
            <person name="Luo H."/>
            <person name="Xiang L."/>
            <person name="Li Y."/>
            <person name="Xu Z."/>
            <person name="Ji A."/>
            <person name="Wang L."/>
            <person name="Lu S."/>
            <person name="Hayward A."/>
            <person name="Sun W."/>
            <person name="Li X."/>
            <person name="Schwartz D.C."/>
            <person name="Wang Y."/>
            <person name="Chen S."/>
        </authorList>
    </citation>
    <scope>NUCLEOTIDE SEQUENCE [LARGE SCALE GENOMIC DNA]</scope>
    <source>
        <strain evidence="2 3">ZZ0214-1</strain>
    </source>
</reference>
<sequence length="629" mass="71642">MSTFDSLAVVVDARLAKYSELAERFSAEAGYRSDPDSEVLIKAFAKASEYIPASLTPPPLQGTRRQTKIPQFFHGWKSKFPNLPLDVLLEITSDLHPRDLLNLSRTSKVFRSALLSRGSRAVWMNVLCSLPDFPSCPEDMSEPAYIALVFDDHCFSCATTKAYCVDYVLRIRLCDQCWDKYVIPGTDLLDDLDLPDIVCDVITMLVPAFDYDCSAVDEGKSWAHHLHPVSHVPQDLYYQPELEKMIGFCWPPPSPMDLAALRPALLRRVEYIIQRHIHGVQMYWWLRLATTSLSSYAKELARNRATVMQDIHEQKYLLPYAPDSDSEDEDLEQNRHYDPNIYTLGGLIRTCGVVTISQDQYDNERSFREDCDNAVRDACFAARLTEVGDWYEHLVAHHAAADLDRRTLPNRHDGGRVFNSLAWENESRVRVDERTFYDRVGPDRDARALLQPRIQHTMHELAALVPFDWRILAGVTKDPDLESGSALAVDADSIGGLEDETELALERLDTLFVCRECGARGLPWPEIHGHWREQHPDTSFWCRKTAGSRGKQPKVRLWADGREVVRAILDEAGLTKDLGRTRLDKLVRTGQLYCACGDPGMALRGDLDWVKFVHHVWAHREAHRARCLA</sequence>
<dbReference type="CDD" id="cd09917">
    <property type="entry name" value="F-box_SF"/>
    <property type="match status" value="1"/>
</dbReference>
<dbReference type="AlphaFoldDB" id="A0A2G8SKQ3"/>
<dbReference type="OrthoDB" id="2754195at2759"/>
<keyword evidence="3" id="KW-1185">Reference proteome</keyword>
<dbReference type="Pfam" id="PF12937">
    <property type="entry name" value="F-box-like"/>
    <property type="match status" value="1"/>
</dbReference>
<feature type="domain" description="F-box" evidence="1">
    <location>
        <begin position="77"/>
        <end position="126"/>
    </location>
</feature>
<accession>A0A2G8SKQ3</accession>
<dbReference type="PROSITE" id="PS50181">
    <property type="entry name" value="FBOX"/>
    <property type="match status" value="1"/>
</dbReference>
<protein>
    <recommendedName>
        <fullName evidence="1">F-box domain-containing protein</fullName>
    </recommendedName>
</protein>